<dbReference type="GO" id="GO:0046872">
    <property type="term" value="F:metal ion binding"/>
    <property type="evidence" value="ECO:0007669"/>
    <property type="project" value="UniProtKB-KW"/>
</dbReference>
<dbReference type="HAMAP" id="MF_02233">
    <property type="entry name" value="UbiV"/>
    <property type="match status" value="1"/>
</dbReference>
<dbReference type="GO" id="GO:0006744">
    <property type="term" value="P:ubiquinone biosynthetic process"/>
    <property type="evidence" value="ECO:0007669"/>
    <property type="project" value="UniProtKB-UniRule"/>
</dbReference>
<feature type="binding site" evidence="1">
    <location>
        <position position="39"/>
    </location>
    <ligand>
        <name>[4Fe-4S] cluster</name>
        <dbReference type="ChEBI" id="CHEBI:49883"/>
    </ligand>
</feature>
<dbReference type="Pfam" id="PF01136">
    <property type="entry name" value="Peptidase_U32"/>
    <property type="match status" value="1"/>
</dbReference>
<gene>
    <name evidence="1" type="primary">ubiV</name>
    <name evidence="2" type="ORF">CWI69_09425</name>
</gene>
<dbReference type="InterPro" id="IPR051454">
    <property type="entry name" value="RNA/ubiquinone_mod_enzymes"/>
</dbReference>
<keyword evidence="1" id="KW-0004">4Fe-4S</keyword>
<dbReference type="EMBL" id="PIPW01000003">
    <property type="protein sequence ID" value="RUO51863.1"/>
    <property type="molecule type" value="Genomic_DNA"/>
</dbReference>
<keyword evidence="1" id="KW-0408">Iron</keyword>
<keyword evidence="1" id="KW-0411">Iron-sulfur</keyword>
<comment type="cofactor">
    <cofactor evidence="1">
        <name>[4Fe-4S] cluster</name>
        <dbReference type="ChEBI" id="CHEBI:49883"/>
    </cofactor>
</comment>
<dbReference type="AlphaFoldDB" id="A0A432XT70"/>
<dbReference type="InterPro" id="IPR043693">
    <property type="entry name" value="UbiV"/>
</dbReference>
<feature type="binding site" evidence="1">
    <location>
        <position position="197"/>
    </location>
    <ligand>
        <name>[4Fe-4S] cluster</name>
        <dbReference type="ChEBI" id="CHEBI:49883"/>
    </ligand>
</feature>
<proteinExistence type="inferred from homology"/>
<dbReference type="RefSeq" id="WP_126763966.1">
    <property type="nucleotide sequence ID" value="NZ_JBHLTZ010000010.1"/>
</dbReference>
<evidence type="ECO:0000256" key="1">
    <source>
        <dbReference type="HAMAP-Rule" id="MF_02233"/>
    </source>
</evidence>
<feature type="binding site" evidence="1">
    <location>
        <position position="180"/>
    </location>
    <ligand>
        <name>[4Fe-4S] cluster</name>
        <dbReference type="ChEBI" id="CHEBI:49883"/>
    </ligand>
</feature>
<keyword evidence="1" id="KW-0831">Ubiquinone biosynthesis</keyword>
<reference evidence="3" key="1">
    <citation type="journal article" date="2018" name="Front. Microbiol.">
        <title>Genome-Based Analysis Reveals the Taxonomy and Diversity of the Family Idiomarinaceae.</title>
        <authorList>
            <person name="Liu Y."/>
            <person name="Lai Q."/>
            <person name="Shao Z."/>
        </authorList>
    </citation>
    <scope>NUCLEOTIDE SEQUENCE [LARGE SCALE GENOMIC DNA]</scope>
    <source>
        <strain evidence="3">BH195</strain>
    </source>
</reference>
<dbReference type="NCBIfam" id="NF011991">
    <property type="entry name" value="PRK15447.1"/>
    <property type="match status" value="1"/>
</dbReference>
<accession>A0A432XT70</accession>
<dbReference type="PANTHER" id="PTHR30217:SF11">
    <property type="entry name" value="UBIQUINONE BIOSYNTHESIS PROTEIN UBIV"/>
    <property type="match status" value="1"/>
</dbReference>
<dbReference type="PANTHER" id="PTHR30217">
    <property type="entry name" value="PEPTIDASE U32 FAMILY"/>
    <property type="match status" value="1"/>
</dbReference>
<keyword evidence="3" id="KW-1185">Reference proteome</keyword>
<dbReference type="OrthoDB" id="8523349at2"/>
<name>A0A432XT70_9GAMM</name>
<comment type="subunit">
    <text evidence="1">Forms a heterodimer with UbiU.</text>
</comment>
<dbReference type="UniPathway" id="UPA00232"/>
<comment type="similarity">
    <text evidence="1">Belongs to the peptidase U32 family. UbiV subfamily.</text>
</comment>
<comment type="pathway">
    <text evidence="1">Cofactor biosynthesis; ubiquinone biosynthesis.</text>
</comment>
<sequence>MQFSFGPILYFWPRAQVEAFYRDVADSDVDCVYLGETVCSKRRELKFEDYFRIAQELREAGKQVCLSTMTLLEAPSELRELRKYCDNGDFMVEANDVGAISMLTEHKLPFVGGAALQIYNQHSLRRFIGMGMKRWVVPVELSRDWLAELLAEPMIESVRDCFETEVLSFGHLPLAWSGRCFTARSENRPKDQCELCCIKYPQGRTVTSQDGTEVFVLNGIQTQSGARYNLINQLRGMHGLVDMVRLSPEPHDSFTWLRRFRMNQDGQRPYRLAKNESNGYWLKLAGMTMVNERMEDDC</sequence>
<protein>
    <recommendedName>
        <fullName evidence="1">Ubiquinone biosynthesis protein UbiV</fullName>
    </recommendedName>
</protein>
<dbReference type="InterPro" id="IPR001539">
    <property type="entry name" value="Peptidase_U32"/>
</dbReference>
<comment type="caution">
    <text evidence="2">The sequence shown here is derived from an EMBL/GenBank/DDBJ whole genome shotgun (WGS) entry which is preliminary data.</text>
</comment>
<evidence type="ECO:0000313" key="3">
    <source>
        <dbReference type="Proteomes" id="UP000287198"/>
    </source>
</evidence>
<feature type="binding site" evidence="1">
    <location>
        <position position="193"/>
    </location>
    <ligand>
        <name>[4Fe-4S] cluster</name>
        <dbReference type="ChEBI" id="CHEBI:49883"/>
    </ligand>
</feature>
<keyword evidence="1" id="KW-0479">Metal-binding</keyword>
<evidence type="ECO:0000313" key="2">
    <source>
        <dbReference type="EMBL" id="RUO51863.1"/>
    </source>
</evidence>
<dbReference type="GO" id="GO:0051539">
    <property type="term" value="F:4 iron, 4 sulfur cluster binding"/>
    <property type="evidence" value="ECO:0007669"/>
    <property type="project" value="UniProtKB-UniRule"/>
</dbReference>
<organism evidence="2 3">
    <name type="scientific">Pseudidiomarina halophila</name>
    <dbReference type="NCBI Taxonomy" id="1449799"/>
    <lineage>
        <taxon>Bacteria</taxon>
        <taxon>Pseudomonadati</taxon>
        <taxon>Pseudomonadota</taxon>
        <taxon>Gammaproteobacteria</taxon>
        <taxon>Alteromonadales</taxon>
        <taxon>Idiomarinaceae</taxon>
        <taxon>Pseudidiomarina</taxon>
    </lineage>
</organism>
<dbReference type="Proteomes" id="UP000287198">
    <property type="component" value="Unassembled WGS sequence"/>
</dbReference>
<comment type="function">
    <text evidence="1">Required for O(2)-independent ubiquinone (coenzyme Q) biosynthesis. Together with UbiU, is essential for the C6-hydroxylation reaction in the oxygen-independent ubiquinone biosynthesis pathway.</text>
</comment>